<proteinExistence type="predicted"/>
<comment type="caution">
    <text evidence="1">The sequence shown here is derived from an EMBL/GenBank/DDBJ whole genome shotgun (WGS) entry which is preliminary data.</text>
</comment>
<name>A0ABT9VNM1_9BACI</name>
<dbReference type="RefSeq" id="WP_044747174.1">
    <property type="nucleotide sequence ID" value="NZ_JAUSTR010000005.1"/>
</dbReference>
<dbReference type="Proteomes" id="UP001225646">
    <property type="component" value="Unassembled WGS sequence"/>
</dbReference>
<evidence type="ECO:0000313" key="1">
    <source>
        <dbReference type="EMBL" id="MDQ0162583.1"/>
    </source>
</evidence>
<gene>
    <name evidence="1" type="ORF">J2S06_001660</name>
</gene>
<protein>
    <submittedName>
        <fullName evidence="1">Uncharacterized protein</fullName>
    </submittedName>
</protein>
<accession>A0ABT9VNM1</accession>
<reference evidence="1 2" key="1">
    <citation type="submission" date="2023-07" db="EMBL/GenBank/DDBJ databases">
        <title>Genomic Encyclopedia of Type Strains, Phase IV (KMG-IV): sequencing the most valuable type-strain genomes for metagenomic binning, comparative biology and taxonomic classification.</title>
        <authorList>
            <person name="Goeker M."/>
        </authorList>
    </citation>
    <scope>NUCLEOTIDE SEQUENCE [LARGE SCALE GENOMIC DNA]</scope>
    <source>
        <strain evidence="1 2">DSM 19092</strain>
    </source>
</reference>
<dbReference type="EMBL" id="JAUSTR010000005">
    <property type="protein sequence ID" value="MDQ0162583.1"/>
    <property type="molecule type" value="Genomic_DNA"/>
</dbReference>
<sequence length="135" mass="16335">MEIFHFKTLQVYHKEHLGHETVEQLVMCIPHSSHEVGKFHYFRVPVHAIIDAYYHAIYHAEIVRIRFEFPEKRMHVQQFFLQDTESRYINALFPNDQHYPAAITDILHSIRFFGPKHFSFIIDSRNKKREKDIEI</sequence>
<keyword evidence="2" id="KW-1185">Reference proteome</keyword>
<organism evidence="1 2">
    <name type="scientific">Aeribacillus alveayuensis</name>
    <dbReference type="NCBI Taxonomy" id="279215"/>
    <lineage>
        <taxon>Bacteria</taxon>
        <taxon>Bacillati</taxon>
        <taxon>Bacillota</taxon>
        <taxon>Bacilli</taxon>
        <taxon>Bacillales</taxon>
        <taxon>Bacillaceae</taxon>
        <taxon>Aeribacillus</taxon>
    </lineage>
</organism>
<evidence type="ECO:0000313" key="2">
    <source>
        <dbReference type="Proteomes" id="UP001225646"/>
    </source>
</evidence>